<dbReference type="Proteomes" id="UP000188268">
    <property type="component" value="Unassembled WGS sequence"/>
</dbReference>
<evidence type="ECO:0000256" key="1">
    <source>
        <dbReference type="SAM" id="SignalP"/>
    </source>
</evidence>
<dbReference type="AlphaFoldDB" id="A0A1R3K3H1"/>
<feature type="signal peptide" evidence="1">
    <location>
        <begin position="1"/>
        <end position="28"/>
    </location>
</feature>
<feature type="chain" id="PRO_5012435808" evidence="1">
    <location>
        <begin position="29"/>
        <end position="70"/>
    </location>
</feature>
<evidence type="ECO:0000313" key="2">
    <source>
        <dbReference type="EMBL" id="OMP01639.1"/>
    </source>
</evidence>
<accession>A0A1R3K3H1</accession>
<dbReference type="Gramene" id="OMP01639">
    <property type="protein sequence ID" value="OMP01639"/>
    <property type="gene ID" value="CCACVL1_03044"/>
</dbReference>
<name>A0A1R3K3H1_COCAP</name>
<protein>
    <submittedName>
        <fullName evidence="2">Uncharacterized protein</fullName>
    </submittedName>
</protein>
<keyword evidence="1" id="KW-0732">Signal</keyword>
<keyword evidence="3" id="KW-1185">Reference proteome</keyword>
<evidence type="ECO:0000313" key="3">
    <source>
        <dbReference type="Proteomes" id="UP000188268"/>
    </source>
</evidence>
<organism evidence="2 3">
    <name type="scientific">Corchorus capsularis</name>
    <name type="common">Jute</name>
    <dbReference type="NCBI Taxonomy" id="210143"/>
    <lineage>
        <taxon>Eukaryota</taxon>
        <taxon>Viridiplantae</taxon>
        <taxon>Streptophyta</taxon>
        <taxon>Embryophyta</taxon>
        <taxon>Tracheophyta</taxon>
        <taxon>Spermatophyta</taxon>
        <taxon>Magnoliopsida</taxon>
        <taxon>eudicotyledons</taxon>
        <taxon>Gunneridae</taxon>
        <taxon>Pentapetalae</taxon>
        <taxon>rosids</taxon>
        <taxon>malvids</taxon>
        <taxon>Malvales</taxon>
        <taxon>Malvaceae</taxon>
        <taxon>Grewioideae</taxon>
        <taxon>Apeibeae</taxon>
        <taxon>Corchorus</taxon>
    </lineage>
</organism>
<dbReference type="EMBL" id="AWWV01006380">
    <property type="protein sequence ID" value="OMP01639.1"/>
    <property type="molecule type" value="Genomic_DNA"/>
</dbReference>
<sequence>MAQQKIPPMVLIMLMLGSQHLMLMKVLGEANVSGLSQNVFSNLKPTCHPLHTHATALLLSNLNAVKKKSK</sequence>
<reference evidence="2 3" key="1">
    <citation type="submission" date="2013-09" db="EMBL/GenBank/DDBJ databases">
        <title>Corchorus capsularis genome sequencing.</title>
        <authorList>
            <person name="Alam M."/>
            <person name="Haque M.S."/>
            <person name="Islam M.S."/>
            <person name="Emdad E.M."/>
            <person name="Islam M.M."/>
            <person name="Ahmed B."/>
            <person name="Halim A."/>
            <person name="Hossen Q.M.M."/>
            <person name="Hossain M.Z."/>
            <person name="Ahmed R."/>
            <person name="Khan M.M."/>
            <person name="Islam R."/>
            <person name="Rashid M.M."/>
            <person name="Khan S.A."/>
            <person name="Rahman M.S."/>
            <person name="Alam M."/>
        </authorList>
    </citation>
    <scope>NUCLEOTIDE SEQUENCE [LARGE SCALE GENOMIC DNA]</scope>
    <source>
        <strain evidence="3">cv. CVL-1</strain>
        <tissue evidence="2">Whole seedling</tissue>
    </source>
</reference>
<feature type="non-terminal residue" evidence="2">
    <location>
        <position position="70"/>
    </location>
</feature>
<proteinExistence type="predicted"/>
<comment type="caution">
    <text evidence="2">The sequence shown here is derived from an EMBL/GenBank/DDBJ whole genome shotgun (WGS) entry which is preliminary data.</text>
</comment>
<gene>
    <name evidence="2" type="ORF">CCACVL1_03044</name>
</gene>